<evidence type="ECO:0000313" key="1">
    <source>
        <dbReference type="EMBL" id="KAA1121555.1"/>
    </source>
</evidence>
<dbReference type="AlphaFoldDB" id="A0A5B0R927"/>
<protein>
    <submittedName>
        <fullName evidence="1">Uncharacterized protein</fullName>
    </submittedName>
</protein>
<reference evidence="1 2" key="1">
    <citation type="submission" date="2019-05" db="EMBL/GenBank/DDBJ databases">
        <title>Emergence of the Ug99 lineage of the wheat stem rust pathogen through somatic hybridization.</title>
        <authorList>
            <person name="Li F."/>
            <person name="Upadhyaya N.M."/>
            <person name="Sperschneider J."/>
            <person name="Matny O."/>
            <person name="Nguyen-Phuc H."/>
            <person name="Mago R."/>
            <person name="Raley C."/>
            <person name="Miller M.E."/>
            <person name="Silverstein K.A.T."/>
            <person name="Henningsen E."/>
            <person name="Hirsch C.D."/>
            <person name="Visser B."/>
            <person name="Pretorius Z.A."/>
            <person name="Steffenson B.J."/>
            <person name="Schwessinger B."/>
            <person name="Dodds P.N."/>
            <person name="Figueroa M."/>
        </authorList>
    </citation>
    <scope>NUCLEOTIDE SEQUENCE [LARGE SCALE GENOMIC DNA]</scope>
    <source>
        <strain evidence="1 2">Ug99</strain>
    </source>
</reference>
<sequence length="51" mass="6035">MQRRKNSIPTKVAFRPPISNPSAFMISRSFFSKLFDELIFFQQALDDELIR</sequence>
<gene>
    <name evidence="1" type="ORF">PGTUg99_032016</name>
</gene>
<proteinExistence type="predicted"/>
<organism evidence="1 2">
    <name type="scientific">Puccinia graminis f. sp. tritici</name>
    <dbReference type="NCBI Taxonomy" id="56615"/>
    <lineage>
        <taxon>Eukaryota</taxon>
        <taxon>Fungi</taxon>
        <taxon>Dikarya</taxon>
        <taxon>Basidiomycota</taxon>
        <taxon>Pucciniomycotina</taxon>
        <taxon>Pucciniomycetes</taxon>
        <taxon>Pucciniales</taxon>
        <taxon>Pucciniaceae</taxon>
        <taxon>Puccinia</taxon>
    </lineage>
</organism>
<dbReference type="Proteomes" id="UP000325313">
    <property type="component" value="Unassembled WGS sequence"/>
</dbReference>
<name>A0A5B0R927_PUCGR</name>
<accession>A0A5B0R927</accession>
<evidence type="ECO:0000313" key="2">
    <source>
        <dbReference type="Proteomes" id="UP000325313"/>
    </source>
</evidence>
<comment type="caution">
    <text evidence="1">The sequence shown here is derived from an EMBL/GenBank/DDBJ whole genome shotgun (WGS) entry which is preliminary data.</text>
</comment>
<dbReference type="EMBL" id="VDEP01000238">
    <property type="protein sequence ID" value="KAA1121555.1"/>
    <property type="molecule type" value="Genomic_DNA"/>
</dbReference>